<dbReference type="PANTHER" id="PTHR36504">
    <property type="entry name" value="LIPOPOLYSACCHARIDE EXPORT SYSTEM PROTEIN LPTA"/>
    <property type="match status" value="1"/>
</dbReference>
<gene>
    <name evidence="4 6" type="primary">lptA</name>
    <name evidence="6" type="ORF">HMPREF9123_0469</name>
</gene>
<keyword evidence="1 4" id="KW-0813">Transport</keyword>
<evidence type="ECO:0000256" key="2">
    <source>
        <dbReference type="ARBA" id="ARBA00022729"/>
    </source>
</evidence>
<name>F2B9P6_9NEIS</name>
<keyword evidence="2 4" id="KW-0732">Signal</keyword>
<accession>F2B9P6</accession>
<dbReference type="HAMAP" id="MF_01914">
    <property type="entry name" value="LPS_assembly_LptA"/>
    <property type="match status" value="1"/>
</dbReference>
<evidence type="ECO:0000313" key="6">
    <source>
        <dbReference type="EMBL" id="EGF11832.1"/>
    </source>
</evidence>
<dbReference type="AlphaFoldDB" id="F2B9P6"/>
<comment type="subunit">
    <text evidence="4">Component of the lipopolysaccharide transport and assembly complex.</text>
</comment>
<protein>
    <recommendedName>
        <fullName evidence="4">Lipopolysaccharide export system protein LptA</fullName>
    </recommendedName>
</protein>
<dbReference type="PANTHER" id="PTHR36504:SF1">
    <property type="entry name" value="LIPOPOLYSACCHARIDE EXPORT SYSTEM PROTEIN LPTA"/>
    <property type="match status" value="1"/>
</dbReference>
<keyword evidence="7" id="KW-1185">Reference proteome</keyword>
<comment type="similarity">
    <text evidence="4">Belongs to the LptA family.</text>
</comment>
<evidence type="ECO:0000259" key="5">
    <source>
        <dbReference type="Pfam" id="PF03968"/>
    </source>
</evidence>
<evidence type="ECO:0000256" key="3">
    <source>
        <dbReference type="ARBA" id="ARBA00022764"/>
    </source>
</evidence>
<dbReference type="InterPro" id="IPR052037">
    <property type="entry name" value="LPS_export_LptA"/>
</dbReference>
<comment type="subcellular location">
    <subcellularLocation>
        <location evidence="4">Periplasm</location>
    </subcellularLocation>
</comment>
<dbReference type="Pfam" id="PF03968">
    <property type="entry name" value="LptD_N"/>
    <property type="match status" value="1"/>
</dbReference>
<evidence type="ECO:0000313" key="7">
    <source>
        <dbReference type="Proteomes" id="UP000004105"/>
    </source>
</evidence>
<dbReference type="HOGENOM" id="CLU_095993_4_1_4"/>
<dbReference type="Gene3D" id="2.60.450.10">
    <property type="entry name" value="Lipopolysaccharide (LPS) transport protein A like domain"/>
    <property type="match status" value="1"/>
</dbReference>
<comment type="caution">
    <text evidence="6">The sequence shown here is derived from an EMBL/GenBank/DDBJ whole genome shotgun (WGS) entry which is preliminary data.</text>
</comment>
<sequence length="188" mass="19536" precursor="true">MPCSQSVSADVARRGTKQVFNALAAALLLAAPLAHALESDRKQPIEIEADQGELDQKNRSTTFSGNVSIKQGTLNIRAASVHVVRSDDGQQTMKATGSPVRFGQTLDGGKGTVSGEASQVDYSSATNVVRLSGNAKVTRGGDKAEGAVITYNTRTEVYTVSGSKPASGKGGKRVSVVIQPDSMGSRGK</sequence>
<dbReference type="GO" id="GO:0043165">
    <property type="term" value="P:Gram-negative-bacterium-type cell outer membrane assembly"/>
    <property type="evidence" value="ECO:0007669"/>
    <property type="project" value="UniProtKB-UniRule"/>
</dbReference>
<dbReference type="InterPro" id="IPR014340">
    <property type="entry name" value="LptA"/>
</dbReference>
<evidence type="ECO:0000256" key="1">
    <source>
        <dbReference type="ARBA" id="ARBA00022448"/>
    </source>
</evidence>
<feature type="chain" id="PRO_5009011531" description="Lipopolysaccharide export system protein LptA" evidence="4">
    <location>
        <begin position="37"/>
        <end position="188"/>
    </location>
</feature>
<keyword evidence="3 4" id="KW-0574">Periplasm</keyword>
<organism evidence="6 7">
    <name type="scientific">Neisseria bacilliformis ATCC BAA-1200</name>
    <dbReference type="NCBI Taxonomy" id="888742"/>
    <lineage>
        <taxon>Bacteria</taxon>
        <taxon>Pseudomonadati</taxon>
        <taxon>Pseudomonadota</taxon>
        <taxon>Betaproteobacteria</taxon>
        <taxon>Neisseriales</taxon>
        <taxon>Neisseriaceae</taxon>
        <taxon>Neisseria</taxon>
    </lineage>
</organism>
<feature type="domain" description="Organic solvent tolerance-like N-terminal" evidence="5">
    <location>
        <begin position="46"/>
        <end position="156"/>
    </location>
</feature>
<proteinExistence type="inferred from homology"/>
<feature type="signal peptide" evidence="4">
    <location>
        <begin position="1"/>
        <end position="36"/>
    </location>
</feature>
<dbReference type="GO" id="GO:0015920">
    <property type="term" value="P:lipopolysaccharide transport"/>
    <property type="evidence" value="ECO:0007669"/>
    <property type="project" value="UniProtKB-UniRule"/>
</dbReference>
<dbReference type="NCBIfam" id="TIGR03002">
    <property type="entry name" value="outer_YhbN_LptA"/>
    <property type="match status" value="1"/>
</dbReference>
<comment type="function">
    <text evidence="4">Involved in the assembly of lipopolysaccharide (LPS). Required for the translocation of LPS from the inner membrane to the outer membrane.</text>
</comment>
<reference evidence="6 7" key="1">
    <citation type="submission" date="2011-02" db="EMBL/GenBank/DDBJ databases">
        <authorList>
            <person name="Muzny D."/>
            <person name="Qin X."/>
            <person name="Deng J."/>
            <person name="Jiang H."/>
            <person name="Liu Y."/>
            <person name="Qu J."/>
            <person name="Song X.-Z."/>
            <person name="Zhang L."/>
            <person name="Thornton R."/>
            <person name="Coyle M."/>
            <person name="Francisco L."/>
            <person name="Jackson L."/>
            <person name="Javaid M."/>
            <person name="Korchina V."/>
            <person name="Kovar C."/>
            <person name="Mata R."/>
            <person name="Mathew T."/>
            <person name="Ngo R."/>
            <person name="Nguyen L."/>
            <person name="Nguyen N."/>
            <person name="Okwuonu G."/>
            <person name="Ongeri F."/>
            <person name="Pham C."/>
            <person name="Simmons D."/>
            <person name="Wilczek-Boney K."/>
            <person name="Hale W."/>
            <person name="Jakkamsetti A."/>
            <person name="Pham P."/>
            <person name="Ruth R."/>
            <person name="San Lucas F."/>
            <person name="Warren J."/>
            <person name="Zhang J."/>
            <person name="Zhao Z."/>
            <person name="Zhou C."/>
            <person name="Zhu D."/>
            <person name="Lee S."/>
            <person name="Bess C."/>
            <person name="Blankenburg K."/>
            <person name="Forbes L."/>
            <person name="Fu Q."/>
            <person name="Gubbala S."/>
            <person name="Hirani K."/>
            <person name="Jayaseelan J.C."/>
            <person name="Lara F."/>
            <person name="Munidasa M."/>
            <person name="Palculict T."/>
            <person name="Patil S."/>
            <person name="Pu L.-L."/>
            <person name="Saada N."/>
            <person name="Tang L."/>
            <person name="Weissenberger G."/>
            <person name="Zhu Y."/>
            <person name="Hemphill L."/>
            <person name="Shang Y."/>
            <person name="Youmans B."/>
            <person name="Ayvaz T."/>
            <person name="Ross M."/>
            <person name="Santibanez J."/>
            <person name="Aqrawi P."/>
            <person name="Gross S."/>
            <person name="Joshi V."/>
            <person name="Fowler G."/>
            <person name="Nazareth L."/>
            <person name="Reid J."/>
            <person name="Worley K."/>
            <person name="Petrosino J."/>
            <person name="Highlander S."/>
            <person name="Gibbs R."/>
        </authorList>
    </citation>
    <scope>NUCLEOTIDE SEQUENCE [LARGE SCALE GENOMIC DNA]</scope>
    <source>
        <strain evidence="6 7">ATCC BAA-1200</strain>
    </source>
</reference>
<evidence type="ECO:0000256" key="4">
    <source>
        <dbReference type="HAMAP-Rule" id="MF_01914"/>
    </source>
</evidence>
<dbReference type="GO" id="GO:0009279">
    <property type="term" value="C:cell outer membrane"/>
    <property type="evidence" value="ECO:0007669"/>
    <property type="project" value="TreeGrafter"/>
</dbReference>
<dbReference type="STRING" id="267212.GCA_001063965_01358"/>
<dbReference type="GO" id="GO:0001530">
    <property type="term" value="F:lipopolysaccharide binding"/>
    <property type="evidence" value="ECO:0007669"/>
    <property type="project" value="InterPro"/>
</dbReference>
<dbReference type="InterPro" id="IPR005653">
    <property type="entry name" value="OstA-like_N"/>
</dbReference>
<dbReference type="Proteomes" id="UP000004105">
    <property type="component" value="Unassembled WGS sequence"/>
</dbReference>
<dbReference type="GO" id="GO:0030288">
    <property type="term" value="C:outer membrane-bounded periplasmic space"/>
    <property type="evidence" value="ECO:0007669"/>
    <property type="project" value="TreeGrafter"/>
</dbReference>
<dbReference type="EMBL" id="AFAY01000007">
    <property type="protein sequence ID" value="EGF11832.1"/>
    <property type="molecule type" value="Genomic_DNA"/>
</dbReference>
<dbReference type="GO" id="GO:0017089">
    <property type="term" value="F:glycolipid transfer activity"/>
    <property type="evidence" value="ECO:0007669"/>
    <property type="project" value="TreeGrafter"/>
</dbReference>